<dbReference type="EMBL" id="MT143549">
    <property type="protein sequence ID" value="QJA98065.1"/>
    <property type="molecule type" value="Genomic_DNA"/>
</dbReference>
<name>A0A6M3LZ97_9ZZZZ</name>
<evidence type="ECO:0000313" key="1">
    <source>
        <dbReference type="EMBL" id="QJA98065.1"/>
    </source>
</evidence>
<organism evidence="1">
    <name type="scientific">viral metagenome</name>
    <dbReference type="NCBI Taxonomy" id="1070528"/>
    <lineage>
        <taxon>unclassified sequences</taxon>
        <taxon>metagenomes</taxon>
        <taxon>organismal metagenomes</taxon>
    </lineage>
</organism>
<proteinExistence type="predicted"/>
<accession>A0A6M3LZ97</accession>
<dbReference type="AlphaFoldDB" id="A0A6M3LZ97"/>
<reference evidence="1" key="1">
    <citation type="submission" date="2020-03" db="EMBL/GenBank/DDBJ databases">
        <title>The deep terrestrial virosphere.</title>
        <authorList>
            <person name="Holmfeldt K."/>
            <person name="Nilsson E."/>
            <person name="Simone D."/>
            <person name="Lopez-Fernandez M."/>
            <person name="Wu X."/>
            <person name="de Brujin I."/>
            <person name="Lundin D."/>
            <person name="Andersson A."/>
            <person name="Bertilsson S."/>
            <person name="Dopson M."/>
        </authorList>
    </citation>
    <scope>NUCLEOTIDE SEQUENCE</scope>
    <source>
        <strain evidence="1">MM415B05737</strain>
    </source>
</reference>
<protein>
    <submittedName>
        <fullName evidence="1">Uncharacterized protein</fullName>
    </submittedName>
</protein>
<sequence>MTEKAVFKLDEEKKHSRRYKTTDPDFPTKTIYISRPFANGKDRFTITIEEKEG</sequence>
<gene>
    <name evidence="1" type="ORF">MM415B05737_0011</name>
</gene>